<gene>
    <name evidence="1" type="ORF">N1851_025710</name>
</gene>
<dbReference type="CDD" id="cd05481">
    <property type="entry name" value="retropepsin_like_LTR_1"/>
    <property type="match status" value="1"/>
</dbReference>
<comment type="caution">
    <text evidence="1">The sequence shown here is derived from an EMBL/GenBank/DDBJ whole genome shotgun (WGS) entry which is preliminary data.</text>
</comment>
<evidence type="ECO:0008006" key="3">
    <source>
        <dbReference type="Google" id="ProtNLM"/>
    </source>
</evidence>
<name>A0AA47MDF8_MERPO</name>
<reference evidence="1" key="1">
    <citation type="journal article" date="2023" name="Front. Mar. Sci.">
        <title>A new Merluccius polli reference genome to investigate the effects of global change in West African waters.</title>
        <authorList>
            <person name="Mateo J.L."/>
            <person name="Blanco-Fernandez C."/>
            <person name="Garcia-Vazquez E."/>
            <person name="Machado-Schiaffino G."/>
        </authorList>
    </citation>
    <scope>NUCLEOTIDE SEQUENCE</scope>
    <source>
        <strain evidence="1">C29</strain>
        <tissue evidence="1">Fin</tissue>
    </source>
</reference>
<keyword evidence="2" id="KW-1185">Reference proteome</keyword>
<proteinExistence type="predicted"/>
<dbReference type="EMBL" id="JAOPHQ010004836">
    <property type="protein sequence ID" value="KAK0138047.1"/>
    <property type="molecule type" value="Genomic_DNA"/>
</dbReference>
<dbReference type="Proteomes" id="UP001174136">
    <property type="component" value="Unassembled WGS sequence"/>
</dbReference>
<protein>
    <recommendedName>
        <fullName evidence="3">CCHC-type domain-containing protein</fullName>
    </recommendedName>
</protein>
<accession>A0AA47MDF8</accession>
<evidence type="ECO:0000313" key="1">
    <source>
        <dbReference type="EMBL" id="KAK0138047.1"/>
    </source>
</evidence>
<evidence type="ECO:0000313" key="2">
    <source>
        <dbReference type="Proteomes" id="UP001174136"/>
    </source>
</evidence>
<organism evidence="1 2">
    <name type="scientific">Merluccius polli</name>
    <name type="common">Benguela hake</name>
    <name type="synonym">Merluccius cadenati</name>
    <dbReference type="NCBI Taxonomy" id="89951"/>
    <lineage>
        <taxon>Eukaryota</taxon>
        <taxon>Metazoa</taxon>
        <taxon>Chordata</taxon>
        <taxon>Craniata</taxon>
        <taxon>Vertebrata</taxon>
        <taxon>Euteleostomi</taxon>
        <taxon>Actinopterygii</taxon>
        <taxon>Neopterygii</taxon>
        <taxon>Teleostei</taxon>
        <taxon>Neoteleostei</taxon>
        <taxon>Acanthomorphata</taxon>
        <taxon>Zeiogadaria</taxon>
        <taxon>Gadariae</taxon>
        <taxon>Gadiformes</taxon>
        <taxon>Gadoidei</taxon>
        <taxon>Merlucciidae</taxon>
        <taxon>Merluccius</taxon>
    </lineage>
</organism>
<dbReference type="AlphaFoldDB" id="A0AA47MDF8"/>
<sequence>MMKKTARQDTNTNTVLCKFCGNTHERDKNKCPAFGRRCSKCGKENHFAVKCKTKQDRDKGKQVHHVTERNSEEYEDIRSVTTAEILTVTGKEASGDKTQNSQLFAGMLIGKELVKFQIDCGASCNVIPVNLLSPDTQLESTKTVLVMYNKTRLHPLGKCKVKVRNPRNKKQYRLEFEVVNEDCRLPLLGKKGK</sequence>